<dbReference type="AlphaFoldDB" id="A0A1G1WEH8"/>
<dbReference type="Gene3D" id="3.40.470.10">
    <property type="entry name" value="Uracil-DNA glycosylase-like domain"/>
    <property type="match status" value="1"/>
</dbReference>
<evidence type="ECO:0000256" key="5">
    <source>
        <dbReference type="ARBA" id="ARBA00022485"/>
    </source>
</evidence>
<keyword evidence="6" id="KW-0479">Metal-binding</keyword>
<evidence type="ECO:0000256" key="11">
    <source>
        <dbReference type="ARBA" id="ARBA00023204"/>
    </source>
</evidence>
<feature type="domain" description="Uracil-DNA glycosylase-like" evidence="12">
    <location>
        <begin position="20"/>
        <end position="165"/>
    </location>
</feature>
<evidence type="ECO:0000259" key="12">
    <source>
        <dbReference type="SMART" id="SM00986"/>
    </source>
</evidence>
<dbReference type="EC" id="3.2.2.27" evidence="3"/>
<dbReference type="Proteomes" id="UP000178162">
    <property type="component" value="Unassembled WGS sequence"/>
</dbReference>
<evidence type="ECO:0000256" key="6">
    <source>
        <dbReference type="ARBA" id="ARBA00022723"/>
    </source>
</evidence>
<evidence type="ECO:0000313" key="14">
    <source>
        <dbReference type="Proteomes" id="UP000178162"/>
    </source>
</evidence>
<keyword evidence="5" id="KW-0004">4Fe-4S</keyword>
<dbReference type="EMBL" id="MHCR01000002">
    <property type="protein sequence ID" value="OGY26105.1"/>
    <property type="molecule type" value="Genomic_DNA"/>
</dbReference>
<gene>
    <name evidence="13" type="ORF">A2134_03010</name>
</gene>
<comment type="caution">
    <text evidence="13">The sequence shown here is derived from an EMBL/GenBank/DDBJ whole genome shotgun (WGS) entry which is preliminary data.</text>
</comment>
<keyword evidence="11" id="KW-0234">DNA repair</keyword>
<dbReference type="Pfam" id="PF03167">
    <property type="entry name" value="UDG"/>
    <property type="match status" value="1"/>
</dbReference>
<dbReference type="InterPro" id="IPR005273">
    <property type="entry name" value="Ura-DNA_glyco_family4"/>
</dbReference>
<dbReference type="PANTHER" id="PTHR33693">
    <property type="entry name" value="TYPE-5 URACIL-DNA GLYCOSYLASE"/>
    <property type="match status" value="1"/>
</dbReference>
<comment type="catalytic activity">
    <reaction evidence="1">
        <text>Hydrolyzes single-stranded DNA or mismatched double-stranded DNA and polynucleotides, releasing free uracil.</text>
        <dbReference type="EC" id="3.2.2.27"/>
    </reaction>
</comment>
<evidence type="ECO:0000313" key="13">
    <source>
        <dbReference type="EMBL" id="OGY26105.1"/>
    </source>
</evidence>
<reference evidence="13 14" key="1">
    <citation type="journal article" date="2016" name="Nat. Commun.">
        <title>Thousands of microbial genomes shed light on interconnected biogeochemical processes in an aquifer system.</title>
        <authorList>
            <person name="Anantharaman K."/>
            <person name="Brown C.T."/>
            <person name="Hug L.A."/>
            <person name="Sharon I."/>
            <person name="Castelle C.J."/>
            <person name="Probst A.J."/>
            <person name="Thomas B.C."/>
            <person name="Singh A."/>
            <person name="Wilkins M.J."/>
            <person name="Karaoz U."/>
            <person name="Brodie E.L."/>
            <person name="Williams K.H."/>
            <person name="Hubbard S.S."/>
            <person name="Banfield J.F."/>
        </authorList>
    </citation>
    <scope>NUCLEOTIDE SEQUENCE [LARGE SCALE GENOMIC DNA]</scope>
</reference>
<dbReference type="InterPro" id="IPR051536">
    <property type="entry name" value="UDG_Type-4/5"/>
</dbReference>
<evidence type="ECO:0000256" key="8">
    <source>
        <dbReference type="ARBA" id="ARBA00022801"/>
    </source>
</evidence>
<dbReference type="CDD" id="cd10030">
    <property type="entry name" value="UDG-F4_TTUDGA_SPO1dp_like"/>
    <property type="match status" value="1"/>
</dbReference>
<dbReference type="GO" id="GO:0046872">
    <property type="term" value="F:metal ion binding"/>
    <property type="evidence" value="ECO:0007669"/>
    <property type="project" value="UniProtKB-KW"/>
</dbReference>
<accession>A0A1G1WEH8</accession>
<dbReference type="STRING" id="1802595.A2134_03010"/>
<organism evidence="13 14">
    <name type="scientific">Candidatus Woykebacteria bacterium RBG_16_39_9b</name>
    <dbReference type="NCBI Taxonomy" id="1802595"/>
    <lineage>
        <taxon>Bacteria</taxon>
        <taxon>Candidatus Woykeibacteriota</taxon>
    </lineage>
</organism>
<evidence type="ECO:0000256" key="2">
    <source>
        <dbReference type="ARBA" id="ARBA00006521"/>
    </source>
</evidence>
<keyword evidence="8" id="KW-0378">Hydrolase</keyword>
<dbReference type="NCBIfam" id="TIGR00758">
    <property type="entry name" value="UDG_fam4"/>
    <property type="match status" value="1"/>
</dbReference>
<protein>
    <recommendedName>
        <fullName evidence="4">Type-4 uracil-DNA glycosylase</fullName>
        <ecNumber evidence="3">3.2.2.27</ecNumber>
    </recommendedName>
</protein>
<dbReference type="GO" id="GO:0051539">
    <property type="term" value="F:4 iron, 4 sulfur cluster binding"/>
    <property type="evidence" value="ECO:0007669"/>
    <property type="project" value="UniProtKB-KW"/>
</dbReference>
<keyword evidence="7" id="KW-0227">DNA damage</keyword>
<dbReference type="GO" id="GO:0006281">
    <property type="term" value="P:DNA repair"/>
    <property type="evidence" value="ECO:0007669"/>
    <property type="project" value="UniProtKB-KW"/>
</dbReference>
<keyword evidence="10" id="KW-0411">Iron-sulfur</keyword>
<evidence type="ECO:0000256" key="4">
    <source>
        <dbReference type="ARBA" id="ARBA00019403"/>
    </source>
</evidence>
<evidence type="ECO:0000256" key="9">
    <source>
        <dbReference type="ARBA" id="ARBA00023004"/>
    </source>
</evidence>
<dbReference type="SUPFAM" id="SSF52141">
    <property type="entry name" value="Uracil-DNA glycosylase-like"/>
    <property type="match status" value="1"/>
</dbReference>
<evidence type="ECO:0000256" key="3">
    <source>
        <dbReference type="ARBA" id="ARBA00012030"/>
    </source>
</evidence>
<dbReference type="SMART" id="SM00986">
    <property type="entry name" value="UDG"/>
    <property type="match status" value="1"/>
</dbReference>
<dbReference type="PANTHER" id="PTHR33693:SF1">
    <property type="entry name" value="TYPE-4 URACIL-DNA GLYCOSYLASE"/>
    <property type="match status" value="1"/>
</dbReference>
<evidence type="ECO:0000256" key="1">
    <source>
        <dbReference type="ARBA" id="ARBA00001400"/>
    </source>
</evidence>
<dbReference type="InterPro" id="IPR005122">
    <property type="entry name" value="Uracil-DNA_glycosylase-like"/>
</dbReference>
<evidence type="ECO:0000256" key="10">
    <source>
        <dbReference type="ARBA" id="ARBA00023014"/>
    </source>
</evidence>
<sequence length="193" mass="21651">MKINECKRCGLWKNAFHAVPGEGNPDAKVLFLGEAPGFHEDQQGRPFVGQAGKLLTSLLELIGMKRDQVFITNVIKHRPPDNRDPSQNEIGSCNIWVDSQIEIIKPTVIVTLGRYSLNKFLKGAKISNAHGKPIRLSSKVILPMYHPAAALRSEFIASQFKRDFQINEGLLKDPDNEIEKISKEADENQMSLF</sequence>
<dbReference type="GO" id="GO:0004844">
    <property type="term" value="F:uracil DNA N-glycosylase activity"/>
    <property type="evidence" value="ECO:0007669"/>
    <property type="project" value="UniProtKB-EC"/>
</dbReference>
<keyword evidence="9" id="KW-0408">Iron</keyword>
<comment type="similarity">
    <text evidence="2">Belongs to the uracil-DNA glycosylase (UDG) superfamily. Type 4 (UDGa) family.</text>
</comment>
<name>A0A1G1WEH8_9BACT</name>
<dbReference type="InterPro" id="IPR036895">
    <property type="entry name" value="Uracil-DNA_glycosylase-like_sf"/>
</dbReference>
<dbReference type="SMART" id="SM00987">
    <property type="entry name" value="UreE_C"/>
    <property type="match status" value="1"/>
</dbReference>
<evidence type="ECO:0000256" key="7">
    <source>
        <dbReference type="ARBA" id="ARBA00022763"/>
    </source>
</evidence>
<proteinExistence type="inferred from homology"/>